<keyword evidence="9" id="KW-1185">Reference proteome</keyword>
<dbReference type="SMART" id="SM00421">
    <property type="entry name" value="HTH_LUXR"/>
    <property type="match status" value="1"/>
</dbReference>
<dbReference type="InterPro" id="IPR058245">
    <property type="entry name" value="NreC/VraR/RcsB-like_REC"/>
</dbReference>
<dbReference type="SMART" id="SM00448">
    <property type="entry name" value="REC"/>
    <property type="match status" value="1"/>
</dbReference>
<keyword evidence="2" id="KW-0805">Transcription regulation</keyword>
<dbReference type="Proteomes" id="UP000678513">
    <property type="component" value="Chromosome"/>
</dbReference>
<sequence>MDGRKIRVMIVDDQPQALEEVQKLVERMPGISIAATARNGQEAVKLAEQCRPDVILIDLRTPVMAGITTTQHITARGLQARIIALTSFEDDQTFHKSLRAGVTGFILKTSSPGEIAHAIQQVYLGESMLSPKLISRVLSRYEPGLPLSDIVTALTEKEIHLLTLVGQGLNNTEIAENMHLSKSTVKSYISRLMPKLQVQSRAQMVIIAFQNGLVTL</sequence>
<feature type="domain" description="HTH luxR-type" evidence="6">
    <location>
        <begin position="146"/>
        <end position="212"/>
    </location>
</feature>
<dbReference type="InterPro" id="IPR011006">
    <property type="entry name" value="CheY-like_superfamily"/>
</dbReference>
<evidence type="ECO:0000256" key="3">
    <source>
        <dbReference type="ARBA" id="ARBA00023125"/>
    </source>
</evidence>
<dbReference type="EMBL" id="CP072384">
    <property type="protein sequence ID" value="QUC08326.1"/>
    <property type="molecule type" value="Genomic_DNA"/>
</dbReference>
<dbReference type="InterPro" id="IPR039420">
    <property type="entry name" value="WalR-like"/>
</dbReference>
<evidence type="ECO:0000259" key="7">
    <source>
        <dbReference type="PROSITE" id="PS50110"/>
    </source>
</evidence>
<dbReference type="Gene3D" id="3.40.50.2300">
    <property type="match status" value="1"/>
</dbReference>
<dbReference type="PRINTS" id="PR00038">
    <property type="entry name" value="HTHLUXR"/>
</dbReference>
<dbReference type="Pfam" id="PF00072">
    <property type="entry name" value="Response_reg"/>
    <property type="match status" value="1"/>
</dbReference>
<dbReference type="CDD" id="cd17535">
    <property type="entry name" value="REC_NarL-like"/>
    <property type="match status" value="1"/>
</dbReference>
<evidence type="ECO:0000256" key="2">
    <source>
        <dbReference type="ARBA" id="ARBA00023015"/>
    </source>
</evidence>
<reference evidence="8 9" key="1">
    <citation type="submission" date="2021-03" db="EMBL/GenBank/DDBJ databases">
        <title>Human Oral Microbial Genomes.</title>
        <authorList>
            <person name="Johnston C.D."/>
            <person name="Chen T."/>
            <person name="Dewhirst F.E."/>
        </authorList>
    </citation>
    <scope>NUCLEOTIDE SEQUENCE [LARGE SCALE GENOMIC DNA]</scope>
    <source>
        <strain evidence="8 9">DSMZ 100122</strain>
    </source>
</reference>
<dbReference type="PROSITE" id="PS50110">
    <property type="entry name" value="RESPONSE_REGULATORY"/>
    <property type="match status" value="1"/>
</dbReference>
<feature type="domain" description="Response regulatory" evidence="7">
    <location>
        <begin position="7"/>
        <end position="123"/>
    </location>
</feature>
<evidence type="ECO:0000256" key="4">
    <source>
        <dbReference type="ARBA" id="ARBA00023163"/>
    </source>
</evidence>
<keyword evidence="3" id="KW-0238">DNA-binding</keyword>
<dbReference type="InterPro" id="IPR000792">
    <property type="entry name" value="Tscrpt_reg_LuxR_C"/>
</dbReference>
<evidence type="ECO:0000256" key="5">
    <source>
        <dbReference type="PROSITE-ProRule" id="PRU00169"/>
    </source>
</evidence>
<keyword evidence="4" id="KW-0804">Transcription</keyword>
<dbReference type="PANTHER" id="PTHR43214">
    <property type="entry name" value="TWO-COMPONENT RESPONSE REGULATOR"/>
    <property type="match status" value="1"/>
</dbReference>
<gene>
    <name evidence="8" type="ORF">J5A65_00795</name>
</gene>
<dbReference type="Pfam" id="PF00196">
    <property type="entry name" value="GerE"/>
    <property type="match status" value="1"/>
</dbReference>
<dbReference type="InterPro" id="IPR016032">
    <property type="entry name" value="Sig_transdc_resp-reg_C-effctor"/>
</dbReference>
<protein>
    <submittedName>
        <fullName evidence="8">Response regulator transcription factor</fullName>
    </submittedName>
</protein>
<feature type="modified residue" description="4-aspartylphosphate" evidence="5">
    <location>
        <position position="58"/>
    </location>
</feature>
<accession>A0ABX7Y5J6</accession>
<evidence type="ECO:0000259" key="6">
    <source>
        <dbReference type="PROSITE" id="PS50043"/>
    </source>
</evidence>
<dbReference type="InterPro" id="IPR001789">
    <property type="entry name" value="Sig_transdc_resp-reg_receiver"/>
</dbReference>
<keyword evidence="1 5" id="KW-0597">Phosphoprotein</keyword>
<dbReference type="PROSITE" id="PS50043">
    <property type="entry name" value="HTH_LUXR_2"/>
    <property type="match status" value="1"/>
</dbReference>
<evidence type="ECO:0000256" key="1">
    <source>
        <dbReference type="ARBA" id="ARBA00022553"/>
    </source>
</evidence>
<organism evidence="8 9">
    <name type="scientific">Arachnia rubra</name>
    <dbReference type="NCBI Taxonomy" id="1547448"/>
    <lineage>
        <taxon>Bacteria</taxon>
        <taxon>Bacillati</taxon>
        <taxon>Actinomycetota</taxon>
        <taxon>Actinomycetes</taxon>
        <taxon>Propionibacteriales</taxon>
        <taxon>Propionibacteriaceae</taxon>
        <taxon>Arachnia</taxon>
    </lineage>
</organism>
<dbReference type="PROSITE" id="PS00622">
    <property type="entry name" value="HTH_LUXR_1"/>
    <property type="match status" value="1"/>
</dbReference>
<proteinExistence type="predicted"/>
<dbReference type="RefSeq" id="WP_212324081.1">
    <property type="nucleotide sequence ID" value="NZ_AP024463.1"/>
</dbReference>
<dbReference type="SUPFAM" id="SSF52172">
    <property type="entry name" value="CheY-like"/>
    <property type="match status" value="1"/>
</dbReference>
<dbReference type="CDD" id="cd06170">
    <property type="entry name" value="LuxR_C_like"/>
    <property type="match status" value="1"/>
</dbReference>
<evidence type="ECO:0000313" key="8">
    <source>
        <dbReference type="EMBL" id="QUC08326.1"/>
    </source>
</evidence>
<dbReference type="PANTHER" id="PTHR43214:SF24">
    <property type="entry name" value="TRANSCRIPTIONAL REGULATORY PROTEIN NARL-RELATED"/>
    <property type="match status" value="1"/>
</dbReference>
<name>A0ABX7Y5J6_9ACTN</name>
<dbReference type="SUPFAM" id="SSF46894">
    <property type="entry name" value="C-terminal effector domain of the bipartite response regulators"/>
    <property type="match status" value="1"/>
</dbReference>
<evidence type="ECO:0000313" key="9">
    <source>
        <dbReference type="Proteomes" id="UP000678513"/>
    </source>
</evidence>